<dbReference type="PROSITE" id="PS50005">
    <property type="entry name" value="TPR"/>
    <property type="match status" value="3"/>
</dbReference>
<comment type="caution">
    <text evidence="4">The sequence shown here is derived from an EMBL/GenBank/DDBJ whole genome shotgun (WGS) entry which is preliminary data.</text>
</comment>
<evidence type="ECO:0000256" key="3">
    <source>
        <dbReference type="PROSITE-ProRule" id="PRU00339"/>
    </source>
</evidence>
<dbReference type="SUPFAM" id="SSF53756">
    <property type="entry name" value="UDP-Glycosyltransferase/glycogen phosphorylase"/>
    <property type="match status" value="1"/>
</dbReference>
<evidence type="ECO:0000313" key="4">
    <source>
        <dbReference type="EMBL" id="SMP45227.1"/>
    </source>
</evidence>
<dbReference type="Gene3D" id="3.40.50.2000">
    <property type="entry name" value="Glycogen Phosphorylase B"/>
    <property type="match status" value="1"/>
</dbReference>
<dbReference type="Proteomes" id="UP001158049">
    <property type="component" value="Unassembled WGS sequence"/>
</dbReference>
<protein>
    <submittedName>
        <fullName evidence="4">Tetratricopeptide (TPR) repeat</fullName>
    </submittedName>
</protein>
<dbReference type="Pfam" id="PF14559">
    <property type="entry name" value="TPR_19"/>
    <property type="match status" value="1"/>
</dbReference>
<dbReference type="Pfam" id="PF13181">
    <property type="entry name" value="TPR_8"/>
    <property type="match status" value="1"/>
</dbReference>
<dbReference type="SMART" id="SM00028">
    <property type="entry name" value="TPR"/>
    <property type="match status" value="7"/>
</dbReference>
<gene>
    <name evidence="4" type="ORF">SAMN06295970_101488</name>
</gene>
<accession>A0ABY1PTK1</accession>
<feature type="repeat" description="TPR" evidence="3">
    <location>
        <begin position="41"/>
        <end position="74"/>
    </location>
</feature>
<keyword evidence="5" id="KW-1185">Reference proteome</keyword>
<dbReference type="Gene3D" id="1.25.40.10">
    <property type="entry name" value="Tetratricopeptide repeat domain"/>
    <property type="match status" value="1"/>
</dbReference>
<evidence type="ECO:0000256" key="1">
    <source>
        <dbReference type="ARBA" id="ARBA00022737"/>
    </source>
</evidence>
<dbReference type="SUPFAM" id="SSF48439">
    <property type="entry name" value="Protein prenylyltransferase"/>
    <property type="match status" value="1"/>
</dbReference>
<dbReference type="Pfam" id="PF13432">
    <property type="entry name" value="TPR_16"/>
    <property type="match status" value="2"/>
</dbReference>
<feature type="repeat" description="TPR" evidence="3">
    <location>
        <begin position="211"/>
        <end position="244"/>
    </location>
</feature>
<dbReference type="PANTHER" id="PTHR44858:SF1">
    <property type="entry name" value="UDP-N-ACETYLGLUCOSAMINE--PEPTIDE N-ACETYLGLUCOSAMINYLTRANSFERASE SPINDLY-RELATED"/>
    <property type="match status" value="1"/>
</dbReference>
<evidence type="ECO:0000313" key="5">
    <source>
        <dbReference type="Proteomes" id="UP001158049"/>
    </source>
</evidence>
<evidence type="ECO:0000256" key="2">
    <source>
        <dbReference type="ARBA" id="ARBA00022803"/>
    </source>
</evidence>
<dbReference type="InterPro" id="IPR019734">
    <property type="entry name" value="TPR_rpt"/>
</dbReference>
<dbReference type="InterPro" id="IPR011990">
    <property type="entry name" value="TPR-like_helical_dom_sf"/>
</dbReference>
<name>A0ABY1PTK1_9BURK</name>
<keyword evidence="1" id="KW-0677">Repeat</keyword>
<organism evidence="4 5">
    <name type="scientific">Noviherbaspirillum suwonense</name>
    <dbReference type="NCBI Taxonomy" id="1224511"/>
    <lineage>
        <taxon>Bacteria</taxon>
        <taxon>Pseudomonadati</taxon>
        <taxon>Pseudomonadota</taxon>
        <taxon>Betaproteobacteria</taxon>
        <taxon>Burkholderiales</taxon>
        <taxon>Oxalobacteraceae</taxon>
        <taxon>Noviherbaspirillum</taxon>
    </lineage>
</organism>
<sequence>MNDPGAHAATPDHAPAVALFGAPADALLLLASIPADHKNYPQALHLRGILHVAQGDTAQAIDLFEQALRWLPEHDELLSNLSRAYAATARFADALRLLDQVVDLGKASAATCSDRAALLEKLGKDAAALDSYRAALDLDPSYFPAWAGKGNLLHKMENYGEALSCQDRAVSMHPENALARSSRASTLDKLGRMREGLAEHERAQALRPDNATIWCGHGVSLVLLYRLEDGLHCFDRALALDPSHLQAMINRASVLAELQRHGESLEQFAAVLRLAPIGSRVRAQALHFMGMVMLALGNPAGWAGHEYRLQLNSETAVRDAMAARWSGAEAVAGKRILLWSEQGYGDTIQFCRYSTVLAALGATVLLEAPAPLLGLCASLPASAVFAKGGDLPKHDFHIPMMSMPFALQNQPPSGSAPCAGGYLRSDTQRIEKWKHALPPAEKRPRIGIACSGAPRHKRNAQRSIPLEKMLPLARLAQLVILQTELTPHDAAIAAAMPAIIQPSLDSGDFSDVAGLIANVDLVVAVDTSIAHLAGAMGVPVWIVLPWNAEWRWMTRRADTPWYGSATLFRQPAPGDWDSVIADVLRALGT</sequence>
<keyword evidence="2 3" id="KW-0802">TPR repeat</keyword>
<feature type="repeat" description="TPR" evidence="3">
    <location>
        <begin position="143"/>
        <end position="176"/>
    </location>
</feature>
<dbReference type="PANTHER" id="PTHR44858">
    <property type="entry name" value="TETRATRICOPEPTIDE REPEAT PROTEIN 6"/>
    <property type="match status" value="1"/>
</dbReference>
<dbReference type="InterPro" id="IPR050498">
    <property type="entry name" value="Ycf3"/>
</dbReference>
<reference evidence="4 5" key="1">
    <citation type="submission" date="2017-05" db="EMBL/GenBank/DDBJ databases">
        <authorList>
            <person name="Varghese N."/>
            <person name="Submissions S."/>
        </authorList>
    </citation>
    <scope>NUCLEOTIDE SEQUENCE [LARGE SCALE GENOMIC DNA]</scope>
    <source>
        <strain evidence="4 5">DSM 26001</strain>
    </source>
</reference>
<proteinExistence type="predicted"/>
<dbReference type="EMBL" id="FXUL01000001">
    <property type="protein sequence ID" value="SMP45227.1"/>
    <property type="molecule type" value="Genomic_DNA"/>
</dbReference>
<dbReference type="RefSeq" id="WP_283440631.1">
    <property type="nucleotide sequence ID" value="NZ_FXUL01000001.1"/>
</dbReference>